<accession>A0A914XTT0</accession>
<reference evidence="3" key="1">
    <citation type="submission" date="2022-11" db="UniProtKB">
        <authorList>
            <consortium name="WormBaseParasite"/>
        </authorList>
    </citation>
    <scope>IDENTIFICATION</scope>
</reference>
<keyword evidence="2" id="KW-1185">Reference proteome</keyword>
<feature type="region of interest" description="Disordered" evidence="1">
    <location>
        <begin position="96"/>
        <end position="129"/>
    </location>
</feature>
<name>A0A914XTT0_9BILA</name>
<protein>
    <submittedName>
        <fullName evidence="3">Uncharacterized protein</fullName>
    </submittedName>
</protein>
<evidence type="ECO:0000313" key="3">
    <source>
        <dbReference type="WBParaSite" id="PSU_v2.g10374.t1"/>
    </source>
</evidence>
<evidence type="ECO:0000256" key="1">
    <source>
        <dbReference type="SAM" id="MobiDB-lite"/>
    </source>
</evidence>
<evidence type="ECO:0000313" key="2">
    <source>
        <dbReference type="Proteomes" id="UP000887577"/>
    </source>
</evidence>
<sequence length="129" mass="14308">MQHLLGGNGNAMLGHSVNLMPSKIVKTEELDTSEVVVKNAVPPPNLILDENVLPFVVNEAFLQQQRMLYQQLTGSFRNDASTIQQQEEALAKISLKNNNVESTETKKVDEKPSDASKDLPSEAMEDIHH</sequence>
<organism evidence="2 3">
    <name type="scientific">Panagrolaimus superbus</name>
    <dbReference type="NCBI Taxonomy" id="310955"/>
    <lineage>
        <taxon>Eukaryota</taxon>
        <taxon>Metazoa</taxon>
        <taxon>Ecdysozoa</taxon>
        <taxon>Nematoda</taxon>
        <taxon>Chromadorea</taxon>
        <taxon>Rhabditida</taxon>
        <taxon>Tylenchina</taxon>
        <taxon>Panagrolaimomorpha</taxon>
        <taxon>Panagrolaimoidea</taxon>
        <taxon>Panagrolaimidae</taxon>
        <taxon>Panagrolaimus</taxon>
    </lineage>
</organism>
<dbReference type="Proteomes" id="UP000887577">
    <property type="component" value="Unplaced"/>
</dbReference>
<proteinExistence type="predicted"/>
<dbReference type="AlphaFoldDB" id="A0A914XTT0"/>
<dbReference type="WBParaSite" id="PSU_v2.g10374.t1">
    <property type="protein sequence ID" value="PSU_v2.g10374.t1"/>
    <property type="gene ID" value="PSU_v2.g10374"/>
</dbReference>
<feature type="compositionally biased region" description="Basic and acidic residues" evidence="1">
    <location>
        <begin position="103"/>
        <end position="129"/>
    </location>
</feature>